<organism evidence="4 5">
    <name type="scientific">Marinobacterium aestuarii</name>
    <dbReference type="NCBI Taxonomy" id="1821621"/>
    <lineage>
        <taxon>Bacteria</taxon>
        <taxon>Pseudomonadati</taxon>
        <taxon>Pseudomonadota</taxon>
        <taxon>Gammaproteobacteria</taxon>
        <taxon>Oceanospirillales</taxon>
        <taxon>Oceanospirillaceae</taxon>
        <taxon>Marinobacterium</taxon>
    </lineage>
</organism>
<comment type="function">
    <text evidence="3">Catalyzes the phosphorolysis of diverse nucleosides, yielding D-ribose 1-phosphate and the respective free bases. Can use uridine, adenosine, guanosine, cytidine, thymidine, inosine and xanthosine as substrates. Also catalyzes the reverse reactions.</text>
</comment>
<comment type="catalytic activity">
    <reaction evidence="3">
        <text>adenosine + phosphate = alpha-D-ribose 1-phosphate + adenine</text>
        <dbReference type="Rhea" id="RHEA:27642"/>
        <dbReference type="ChEBI" id="CHEBI:16335"/>
        <dbReference type="ChEBI" id="CHEBI:16708"/>
        <dbReference type="ChEBI" id="CHEBI:43474"/>
        <dbReference type="ChEBI" id="CHEBI:57720"/>
        <dbReference type="EC" id="2.4.2.1"/>
    </reaction>
</comment>
<dbReference type="GO" id="GO:0009032">
    <property type="term" value="F:thymidine phosphorylase activity"/>
    <property type="evidence" value="ECO:0007669"/>
    <property type="project" value="RHEA"/>
</dbReference>
<dbReference type="Pfam" id="PF06865">
    <property type="entry name" value="Ppnp"/>
    <property type="match status" value="1"/>
</dbReference>
<dbReference type="EMBL" id="CP015839">
    <property type="protein sequence ID" value="ANG61329.1"/>
    <property type="molecule type" value="Genomic_DNA"/>
</dbReference>
<dbReference type="GO" id="GO:0004731">
    <property type="term" value="F:purine-nucleoside phosphorylase activity"/>
    <property type="evidence" value="ECO:0007669"/>
    <property type="project" value="UniProtKB-UniRule"/>
</dbReference>
<protein>
    <recommendedName>
        <fullName evidence="3">Pyrimidine/purine nucleoside phosphorylase</fullName>
        <ecNumber evidence="3">2.4.2.1</ecNumber>
        <ecNumber evidence="3">2.4.2.2</ecNumber>
    </recommendedName>
    <alternativeName>
        <fullName evidence="3">Adenosine phosphorylase</fullName>
    </alternativeName>
    <alternativeName>
        <fullName evidence="3">Cytidine phosphorylase</fullName>
    </alternativeName>
    <alternativeName>
        <fullName evidence="3">Guanosine phosphorylase</fullName>
    </alternativeName>
    <alternativeName>
        <fullName evidence="3">Inosine phosphorylase</fullName>
    </alternativeName>
    <alternativeName>
        <fullName evidence="3">Thymidine phosphorylase</fullName>
    </alternativeName>
    <alternativeName>
        <fullName evidence="3">Uridine phosphorylase</fullName>
    </alternativeName>
    <alternativeName>
        <fullName evidence="3">Xanthosine phosphorylase</fullName>
    </alternativeName>
</protein>
<dbReference type="GO" id="GO:0047975">
    <property type="term" value="F:guanosine phosphorylase activity"/>
    <property type="evidence" value="ECO:0007669"/>
    <property type="project" value="RHEA"/>
</dbReference>
<keyword evidence="1 3" id="KW-0328">Glycosyltransferase</keyword>
<gene>
    <name evidence="3" type="primary">ppnP</name>
    <name evidence="4" type="ORF">A8C75_01855</name>
</gene>
<dbReference type="STRING" id="1821621.A8C75_01855"/>
<evidence type="ECO:0000313" key="4">
    <source>
        <dbReference type="EMBL" id="ANG61329.1"/>
    </source>
</evidence>
<dbReference type="RefSeq" id="WP_067377299.1">
    <property type="nucleotide sequence ID" value="NZ_CP015839.1"/>
</dbReference>
<dbReference type="KEGG" id="mars:A8C75_01855"/>
<dbReference type="SUPFAM" id="SSF51182">
    <property type="entry name" value="RmlC-like cupins"/>
    <property type="match status" value="1"/>
</dbReference>
<dbReference type="InterPro" id="IPR011051">
    <property type="entry name" value="RmlC_Cupin_sf"/>
</dbReference>
<sequence>MFHVNEYFEGKVTSIGFENTEGRVTAGVMAIGEYEFGTSEKERMVVSSGELIVKLPGSDAFVSYPAGTEFNIDANQKFQLQVKQATAYLCFYG</sequence>
<dbReference type="GO" id="GO:0005829">
    <property type="term" value="C:cytosol"/>
    <property type="evidence" value="ECO:0007669"/>
    <property type="project" value="TreeGrafter"/>
</dbReference>
<dbReference type="FunFam" id="2.60.120.10:FF:000016">
    <property type="entry name" value="Pyrimidine/purine nucleoside phosphorylase"/>
    <property type="match status" value="1"/>
</dbReference>
<comment type="catalytic activity">
    <reaction evidence="3">
        <text>thymidine + phosphate = 2-deoxy-alpha-D-ribose 1-phosphate + thymine</text>
        <dbReference type="Rhea" id="RHEA:16037"/>
        <dbReference type="ChEBI" id="CHEBI:17748"/>
        <dbReference type="ChEBI" id="CHEBI:17821"/>
        <dbReference type="ChEBI" id="CHEBI:43474"/>
        <dbReference type="ChEBI" id="CHEBI:57259"/>
        <dbReference type="EC" id="2.4.2.2"/>
    </reaction>
</comment>
<proteinExistence type="inferred from homology"/>
<reference evidence="4 5" key="2">
    <citation type="journal article" date="2018" name="Int. J. Syst. Evol. Microbiol.">
        <title>Marinobacterium aestuarii sp. nov., a benzene-degrading marine bacterium isolated from estuary sediment.</title>
        <authorList>
            <person name="Bae S.S."/>
            <person name="Jung J."/>
            <person name="Chung D."/>
            <person name="Baek K."/>
        </authorList>
    </citation>
    <scope>NUCLEOTIDE SEQUENCE [LARGE SCALE GENOMIC DNA]</scope>
    <source>
        <strain evidence="4 5">ST58-10</strain>
    </source>
</reference>
<comment type="catalytic activity">
    <reaction evidence="3">
        <text>a purine D-ribonucleoside + phosphate = a purine nucleobase + alpha-D-ribose 1-phosphate</text>
        <dbReference type="Rhea" id="RHEA:19805"/>
        <dbReference type="ChEBI" id="CHEBI:26386"/>
        <dbReference type="ChEBI" id="CHEBI:43474"/>
        <dbReference type="ChEBI" id="CHEBI:57720"/>
        <dbReference type="ChEBI" id="CHEBI:142355"/>
        <dbReference type="EC" id="2.4.2.1"/>
    </reaction>
</comment>
<dbReference type="Proteomes" id="UP000078070">
    <property type="component" value="Chromosome"/>
</dbReference>
<dbReference type="AlphaFoldDB" id="A0A1A9EUT8"/>
<dbReference type="InterPro" id="IPR009664">
    <property type="entry name" value="Ppnp"/>
</dbReference>
<comment type="catalytic activity">
    <reaction evidence="3">
        <text>uridine + phosphate = alpha-D-ribose 1-phosphate + uracil</text>
        <dbReference type="Rhea" id="RHEA:24388"/>
        <dbReference type="ChEBI" id="CHEBI:16704"/>
        <dbReference type="ChEBI" id="CHEBI:17568"/>
        <dbReference type="ChEBI" id="CHEBI:43474"/>
        <dbReference type="ChEBI" id="CHEBI:57720"/>
        <dbReference type="EC" id="2.4.2.2"/>
    </reaction>
</comment>
<evidence type="ECO:0000256" key="3">
    <source>
        <dbReference type="HAMAP-Rule" id="MF_01537"/>
    </source>
</evidence>
<dbReference type="HAMAP" id="MF_01537">
    <property type="entry name" value="Nucleos_phosphorylase_PpnP"/>
    <property type="match status" value="1"/>
</dbReference>
<evidence type="ECO:0000256" key="2">
    <source>
        <dbReference type="ARBA" id="ARBA00022679"/>
    </source>
</evidence>
<comment type="catalytic activity">
    <reaction evidence="3">
        <text>cytidine + phosphate = cytosine + alpha-D-ribose 1-phosphate</text>
        <dbReference type="Rhea" id="RHEA:52540"/>
        <dbReference type="ChEBI" id="CHEBI:16040"/>
        <dbReference type="ChEBI" id="CHEBI:17562"/>
        <dbReference type="ChEBI" id="CHEBI:43474"/>
        <dbReference type="ChEBI" id="CHEBI:57720"/>
        <dbReference type="EC" id="2.4.2.2"/>
    </reaction>
</comment>
<dbReference type="OrthoDB" id="9793848at2"/>
<dbReference type="Gene3D" id="2.60.120.10">
    <property type="entry name" value="Jelly Rolls"/>
    <property type="match status" value="1"/>
</dbReference>
<keyword evidence="5" id="KW-1185">Reference proteome</keyword>
<comment type="catalytic activity">
    <reaction evidence="3">
        <text>inosine + phosphate = alpha-D-ribose 1-phosphate + hypoxanthine</text>
        <dbReference type="Rhea" id="RHEA:27646"/>
        <dbReference type="ChEBI" id="CHEBI:17368"/>
        <dbReference type="ChEBI" id="CHEBI:17596"/>
        <dbReference type="ChEBI" id="CHEBI:43474"/>
        <dbReference type="ChEBI" id="CHEBI:57720"/>
        <dbReference type="EC" id="2.4.2.1"/>
    </reaction>
</comment>
<dbReference type="PANTHER" id="PTHR36540">
    <property type="entry name" value="PYRIMIDINE/PURINE NUCLEOSIDE PHOSPHORYLASE"/>
    <property type="match status" value="1"/>
</dbReference>
<comment type="similarity">
    <text evidence="3">Belongs to the nucleoside phosphorylase PpnP family.</text>
</comment>
<comment type="catalytic activity">
    <reaction evidence="3">
        <text>guanosine + phosphate = alpha-D-ribose 1-phosphate + guanine</text>
        <dbReference type="Rhea" id="RHEA:13233"/>
        <dbReference type="ChEBI" id="CHEBI:16235"/>
        <dbReference type="ChEBI" id="CHEBI:16750"/>
        <dbReference type="ChEBI" id="CHEBI:43474"/>
        <dbReference type="ChEBI" id="CHEBI:57720"/>
        <dbReference type="EC" id="2.4.2.1"/>
    </reaction>
</comment>
<dbReference type="InterPro" id="IPR014710">
    <property type="entry name" value="RmlC-like_jellyroll"/>
</dbReference>
<keyword evidence="2 3" id="KW-0808">Transferase</keyword>
<dbReference type="GO" id="GO:0004850">
    <property type="term" value="F:uridine phosphorylase activity"/>
    <property type="evidence" value="ECO:0007669"/>
    <property type="project" value="RHEA"/>
</dbReference>
<name>A0A1A9EUT8_9GAMM</name>
<accession>A0A1A9EUT8</accession>
<comment type="catalytic activity">
    <reaction evidence="3">
        <text>xanthosine + phosphate = alpha-D-ribose 1-phosphate + xanthine</text>
        <dbReference type="Rhea" id="RHEA:27638"/>
        <dbReference type="ChEBI" id="CHEBI:17712"/>
        <dbReference type="ChEBI" id="CHEBI:18107"/>
        <dbReference type="ChEBI" id="CHEBI:43474"/>
        <dbReference type="ChEBI" id="CHEBI:57720"/>
        <dbReference type="EC" id="2.4.2.1"/>
    </reaction>
</comment>
<dbReference type="EC" id="2.4.2.2" evidence="3"/>
<dbReference type="EC" id="2.4.2.1" evidence="3"/>
<dbReference type="PANTHER" id="PTHR36540:SF1">
    <property type="entry name" value="PYRIMIDINE_PURINE NUCLEOSIDE PHOSPHORYLASE"/>
    <property type="match status" value="1"/>
</dbReference>
<reference evidence="5" key="1">
    <citation type="submission" date="2016-05" db="EMBL/GenBank/DDBJ databases">
        <authorList>
            <person name="Baek K."/>
            <person name="Yang S.-J."/>
        </authorList>
    </citation>
    <scope>NUCLEOTIDE SEQUENCE [LARGE SCALE GENOMIC DNA]</scope>
    <source>
        <strain evidence="5">ST58-10</strain>
    </source>
</reference>
<evidence type="ECO:0000313" key="5">
    <source>
        <dbReference type="Proteomes" id="UP000078070"/>
    </source>
</evidence>
<evidence type="ECO:0000256" key="1">
    <source>
        <dbReference type="ARBA" id="ARBA00022676"/>
    </source>
</evidence>